<evidence type="ECO:0000313" key="2">
    <source>
        <dbReference type="Proteomes" id="UP000294604"/>
    </source>
</evidence>
<evidence type="ECO:0000313" key="1">
    <source>
        <dbReference type="EMBL" id="TEA08515.1"/>
    </source>
</evidence>
<dbReference type="Proteomes" id="UP000294604">
    <property type="component" value="Unassembled WGS sequence"/>
</dbReference>
<sequence>MHGSPKMATGQNPNSLLSVTFQVRPEPRLIHFPIAVLLTVEQHHRKPVAKLRAQRRICDRGLIHIGDGERDPELVGKGRQFTLRSLAGGAPWARQQR</sequence>
<dbReference type="STRING" id="404941.GCA_002013645_00298"/>
<dbReference type="EMBL" id="PECL01000006">
    <property type="protein sequence ID" value="TEA08515.1"/>
    <property type="molecule type" value="Genomic_DNA"/>
</dbReference>
<organism evidence="1 2">
    <name type="scientific">Mycobacteroides salmoniphilum</name>
    <dbReference type="NCBI Taxonomy" id="404941"/>
    <lineage>
        <taxon>Bacteria</taxon>
        <taxon>Bacillati</taxon>
        <taxon>Actinomycetota</taxon>
        <taxon>Actinomycetes</taxon>
        <taxon>Mycobacteriales</taxon>
        <taxon>Mycobacteriaceae</taxon>
        <taxon>Mycobacteroides</taxon>
    </lineage>
</organism>
<protein>
    <submittedName>
        <fullName evidence="1">Uncharacterized protein</fullName>
    </submittedName>
</protein>
<comment type="caution">
    <text evidence="1">The sequence shown here is derived from an EMBL/GenBank/DDBJ whole genome shotgun (WGS) entry which is preliminary data.</text>
</comment>
<proteinExistence type="predicted"/>
<dbReference type="AlphaFoldDB" id="A0A4R8SYR4"/>
<reference evidence="1 2" key="1">
    <citation type="journal article" date="2019" name="Sci. Rep.">
        <title>Extended insight into the Mycobacterium chelonae-abscessus complex through whole genome sequencing of Mycobacterium salmoniphilum outbreak and Mycobacterium salmoniphilum-like strains.</title>
        <authorList>
            <person name="Behra P.R.K."/>
            <person name="Das S."/>
            <person name="Pettersson B.M.F."/>
            <person name="Shirreff L."/>
            <person name="DuCote T."/>
            <person name="Jacobsson K.G."/>
            <person name="Ennis D.G."/>
            <person name="Kirsebom L.A."/>
        </authorList>
    </citation>
    <scope>NUCLEOTIDE SEQUENCE [LARGE SCALE GENOMIC DNA]</scope>
    <source>
        <strain evidence="1 2">CCUG 60884</strain>
    </source>
</reference>
<name>A0A4R8SYR4_9MYCO</name>
<gene>
    <name evidence="1" type="ORF">CCUG60884_01000</name>
</gene>
<accession>A0A4R8SYR4</accession>